<evidence type="ECO:0000313" key="2">
    <source>
        <dbReference type="EMBL" id="KAK0724954.1"/>
    </source>
</evidence>
<name>A0AA40E1X8_9PEZI</name>
<feature type="region of interest" description="Disordered" evidence="1">
    <location>
        <begin position="64"/>
        <end position="93"/>
    </location>
</feature>
<feature type="compositionally biased region" description="Basic and acidic residues" evidence="1">
    <location>
        <begin position="79"/>
        <end position="91"/>
    </location>
</feature>
<keyword evidence="3" id="KW-1185">Reference proteome</keyword>
<dbReference type="Proteomes" id="UP001172102">
    <property type="component" value="Unassembled WGS sequence"/>
</dbReference>
<dbReference type="EMBL" id="JAUKUA010000002">
    <property type="protein sequence ID" value="KAK0724954.1"/>
    <property type="molecule type" value="Genomic_DNA"/>
</dbReference>
<accession>A0AA40E1X8</accession>
<reference evidence="2" key="1">
    <citation type="submission" date="2023-06" db="EMBL/GenBank/DDBJ databases">
        <title>Genome-scale phylogeny and comparative genomics of the fungal order Sordariales.</title>
        <authorList>
            <consortium name="Lawrence Berkeley National Laboratory"/>
            <person name="Hensen N."/>
            <person name="Bonometti L."/>
            <person name="Westerberg I."/>
            <person name="Brannstrom I.O."/>
            <person name="Guillou S."/>
            <person name="Cros-Aarteil S."/>
            <person name="Calhoun S."/>
            <person name="Haridas S."/>
            <person name="Kuo A."/>
            <person name="Mondo S."/>
            <person name="Pangilinan J."/>
            <person name="Riley R."/>
            <person name="Labutti K."/>
            <person name="Andreopoulos B."/>
            <person name="Lipzen A."/>
            <person name="Chen C."/>
            <person name="Yanf M."/>
            <person name="Daum C."/>
            <person name="Ng V."/>
            <person name="Clum A."/>
            <person name="Steindorff A."/>
            <person name="Ohm R."/>
            <person name="Martin F."/>
            <person name="Silar P."/>
            <person name="Natvig D."/>
            <person name="Lalanne C."/>
            <person name="Gautier V."/>
            <person name="Ament-Velasquez S.L."/>
            <person name="Kruys A."/>
            <person name="Hutchinson M.I."/>
            <person name="Powell A.J."/>
            <person name="Barry K."/>
            <person name="Miller A.N."/>
            <person name="Grigoriev I.V."/>
            <person name="Debuchy R."/>
            <person name="Gladieux P."/>
            <person name="Thoren M.H."/>
            <person name="Johannesson H."/>
        </authorList>
    </citation>
    <scope>NUCLEOTIDE SEQUENCE</scope>
    <source>
        <strain evidence="2">SMH4607-1</strain>
    </source>
</reference>
<protein>
    <submittedName>
        <fullName evidence="2">Uncharacterized protein</fullName>
    </submittedName>
</protein>
<comment type="caution">
    <text evidence="2">The sequence shown here is derived from an EMBL/GenBank/DDBJ whole genome shotgun (WGS) entry which is preliminary data.</text>
</comment>
<evidence type="ECO:0000313" key="3">
    <source>
        <dbReference type="Proteomes" id="UP001172102"/>
    </source>
</evidence>
<gene>
    <name evidence="2" type="ORF">B0H67DRAFT_118950</name>
</gene>
<sequence length="497" mass="57576">MADGPYNDEQADAFFSNASLEAKDMLASLVYKEQLEDIRLATPFKEVEEVVELPLYDSEVDREDVGPGSGLALTTKKRGGNDRRVSGRNERSSGPGWMRLKLAEIRSDNLDGHSTGSVAFNLDFELRYASEIAVSRLDTLEPEGRETVAQHQPIFGGECWASYPMHLPHYQGLPLVEDVVFAVHPNKWSEEYGDGDVPQDEDVLDSRIKRLRTLRKYNDDWEEKGHSDEEEMPKLVRVINPRENYWTAVALLVYGDAAQWLRVKAEHLYLLRTILIFIVLYKEHKVPEPDNVSKIYNMKAYGEFNSRHVFLLKSQNRFFHPMVPNDYDATKFRLPYHNRWPAKYHLAFETQPPVHYILEPGVVDSEQRVDPELRGYTATSIPWPRFNACHLRYAVTYPPFSRQRLERLHHLREEHNVAEDEKREHWDKEYNSRRAPSRGHGLGPHPFESDPPYPDDWPDDGLPEDYRELTQDSEWSPGQYQEGWVGGQQGGDEEQQG</sequence>
<feature type="region of interest" description="Disordered" evidence="1">
    <location>
        <begin position="416"/>
        <end position="497"/>
    </location>
</feature>
<proteinExistence type="predicted"/>
<dbReference type="AlphaFoldDB" id="A0AA40E1X8"/>
<feature type="compositionally biased region" description="Basic and acidic residues" evidence="1">
    <location>
        <begin position="416"/>
        <end position="432"/>
    </location>
</feature>
<organism evidence="2 3">
    <name type="scientific">Lasiosphaeris hirsuta</name>
    <dbReference type="NCBI Taxonomy" id="260670"/>
    <lineage>
        <taxon>Eukaryota</taxon>
        <taxon>Fungi</taxon>
        <taxon>Dikarya</taxon>
        <taxon>Ascomycota</taxon>
        <taxon>Pezizomycotina</taxon>
        <taxon>Sordariomycetes</taxon>
        <taxon>Sordariomycetidae</taxon>
        <taxon>Sordariales</taxon>
        <taxon>Lasiosphaeriaceae</taxon>
        <taxon>Lasiosphaeris</taxon>
    </lineage>
</organism>
<evidence type="ECO:0000256" key="1">
    <source>
        <dbReference type="SAM" id="MobiDB-lite"/>
    </source>
</evidence>